<gene>
    <name evidence="1" type="ORF">Ctob_015176</name>
</gene>
<dbReference type="EMBL" id="JWZX01000220">
    <property type="protein sequence ID" value="KOO53453.1"/>
    <property type="molecule type" value="Genomic_DNA"/>
</dbReference>
<dbReference type="Proteomes" id="UP000037460">
    <property type="component" value="Unassembled WGS sequence"/>
</dbReference>
<reference evidence="2" key="1">
    <citation type="journal article" date="2015" name="PLoS Genet.">
        <title>Genome Sequence and Transcriptome Analyses of Chrysochromulina tobin: Metabolic Tools for Enhanced Algal Fitness in the Prominent Order Prymnesiales (Haptophyceae).</title>
        <authorList>
            <person name="Hovde B.T."/>
            <person name="Deodato C.R."/>
            <person name="Hunsperger H.M."/>
            <person name="Ryken S.A."/>
            <person name="Yost W."/>
            <person name="Jha R.K."/>
            <person name="Patterson J."/>
            <person name="Monnat R.J. Jr."/>
            <person name="Barlow S.B."/>
            <person name="Starkenburg S.R."/>
            <person name="Cattolico R.A."/>
        </authorList>
    </citation>
    <scope>NUCLEOTIDE SEQUENCE</scope>
    <source>
        <strain evidence="2">CCMP291</strain>
    </source>
</reference>
<proteinExistence type="predicted"/>
<evidence type="ECO:0000313" key="1">
    <source>
        <dbReference type="EMBL" id="KOO53453.1"/>
    </source>
</evidence>
<evidence type="ECO:0000313" key="2">
    <source>
        <dbReference type="Proteomes" id="UP000037460"/>
    </source>
</evidence>
<protein>
    <submittedName>
        <fullName evidence="1">Uncharacterized protein</fullName>
    </submittedName>
</protein>
<dbReference type="AlphaFoldDB" id="A0A0M0LRW0"/>
<keyword evidence="2" id="KW-1185">Reference proteome</keyword>
<comment type="caution">
    <text evidence="1">The sequence shown here is derived from an EMBL/GenBank/DDBJ whole genome shotgun (WGS) entry which is preliminary data.</text>
</comment>
<accession>A0A0M0LRW0</accession>
<organism evidence="1 2">
    <name type="scientific">Chrysochromulina tobinii</name>
    <dbReference type="NCBI Taxonomy" id="1460289"/>
    <lineage>
        <taxon>Eukaryota</taxon>
        <taxon>Haptista</taxon>
        <taxon>Haptophyta</taxon>
        <taxon>Prymnesiophyceae</taxon>
        <taxon>Prymnesiales</taxon>
        <taxon>Chrysochromulinaceae</taxon>
        <taxon>Chrysochromulina</taxon>
    </lineage>
</organism>
<name>A0A0M0LRW0_9EUKA</name>
<sequence>MQKLLFALKQTDGRRYNGLTVLELERALFWGGLQFQAFETAVLTAVVAAAGCYYGGLLALNVMAGGYATLKLECRYAWHFRQSELRRK</sequence>